<name>A0A1Q6DVP3_METT1</name>
<protein>
    <submittedName>
        <fullName evidence="1">Uncharacterized protein</fullName>
    </submittedName>
</protein>
<dbReference type="AlphaFoldDB" id="A0A1Q6DVP3"/>
<proteinExistence type="predicted"/>
<sequence length="107" mass="12138">MSVVINVDTPLCDHSHKIETEKRGDKVKIDIDTTCDRVENASDLTVTTEDILGRSKNDLYSKLNRFLEEQCFVLPAVITACRLEAGLISKRLAKKTNEIEIKFEEVK</sequence>
<reference evidence="1" key="1">
    <citation type="submission" date="2016-12" db="EMBL/GenBank/DDBJ databases">
        <title>Discovery of methanogenic haloarchaea.</title>
        <authorList>
            <person name="Sorokin D.Y."/>
            <person name="Makarova K.S."/>
            <person name="Abbas B."/>
            <person name="Ferrer M."/>
            <person name="Golyshin P.N."/>
        </authorList>
    </citation>
    <scope>NUCLEOTIDE SEQUENCE [LARGE SCALE GENOMIC DNA]</scope>
    <source>
        <strain evidence="1">HMET1</strain>
    </source>
</reference>
<keyword evidence="2" id="KW-1185">Reference proteome</keyword>
<dbReference type="InterPro" id="IPR054227">
    <property type="entry name" value="DUF6951"/>
</dbReference>
<evidence type="ECO:0000313" key="2">
    <source>
        <dbReference type="Proteomes" id="UP000185744"/>
    </source>
</evidence>
<evidence type="ECO:0000313" key="1">
    <source>
        <dbReference type="EMBL" id="OKY78382.1"/>
    </source>
</evidence>
<gene>
    <name evidence="1" type="ORF">BTN85_0873</name>
</gene>
<accession>A0A1Q6DVP3</accession>
<comment type="caution">
    <text evidence="1">The sequence shown here is derived from an EMBL/GenBank/DDBJ whole genome shotgun (WGS) entry which is preliminary data.</text>
</comment>
<dbReference type="EMBL" id="MSDW01000001">
    <property type="protein sequence ID" value="OKY78382.1"/>
    <property type="molecule type" value="Genomic_DNA"/>
</dbReference>
<dbReference type="InParanoid" id="A0A1Q6DVP3"/>
<dbReference type="Proteomes" id="UP000185744">
    <property type="component" value="Unassembled WGS sequence"/>
</dbReference>
<organism evidence="1 2">
    <name type="scientific">Methanohalarchaeum thermophilum</name>
    <dbReference type="NCBI Taxonomy" id="1903181"/>
    <lineage>
        <taxon>Archaea</taxon>
        <taxon>Methanobacteriati</taxon>
        <taxon>Methanobacteriota</taxon>
        <taxon>Methanonatronarchaeia</taxon>
        <taxon>Methanonatronarchaeales</taxon>
        <taxon>Methanonatronarchaeaceae</taxon>
        <taxon>Candidatus Methanohalarchaeum</taxon>
    </lineage>
</organism>
<dbReference type="Pfam" id="PF22263">
    <property type="entry name" value="DUF6951"/>
    <property type="match status" value="1"/>
</dbReference>